<dbReference type="EC" id="5.3.3.2" evidence="3 10"/>
<dbReference type="PIRSF" id="PIRSF018427">
    <property type="entry name" value="Isopntndiph_ism"/>
    <property type="match status" value="1"/>
</dbReference>
<keyword evidence="13" id="KW-1185">Reference proteome</keyword>
<protein>
    <recommendedName>
        <fullName evidence="3 10">Isopentenyl-diphosphate delta-isomerase</fullName>
        <ecNumber evidence="3 10">5.3.3.2</ecNumber>
    </recommendedName>
</protein>
<dbReference type="InterPro" id="IPR000086">
    <property type="entry name" value="NUDIX_hydrolase_dom"/>
</dbReference>
<evidence type="ECO:0000256" key="9">
    <source>
        <dbReference type="ARBA" id="ARBA00023235"/>
    </source>
</evidence>
<dbReference type="InterPro" id="IPR011876">
    <property type="entry name" value="IsopentenylPP_isomerase_typ1"/>
</dbReference>
<dbReference type="SUPFAM" id="SSF55811">
    <property type="entry name" value="Nudix"/>
    <property type="match status" value="1"/>
</dbReference>
<evidence type="ECO:0000259" key="11">
    <source>
        <dbReference type="PROSITE" id="PS51462"/>
    </source>
</evidence>
<evidence type="ECO:0000256" key="8">
    <source>
        <dbReference type="ARBA" id="ARBA00023229"/>
    </source>
</evidence>
<name>A0ABP8GC00_9BACT</name>
<reference evidence="13" key="1">
    <citation type="journal article" date="2019" name="Int. J. Syst. Evol. Microbiol.">
        <title>The Global Catalogue of Microorganisms (GCM) 10K type strain sequencing project: providing services to taxonomists for standard genome sequencing and annotation.</title>
        <authorList>
            <consortium name="The Broad Institute Genomics Platform"/>
            <consortium name="The Broad Institute Genome Sequencing Center for Infectious Disease"/>
            <person name="Wu L."/>
            <person name="Ma J."/>
        </authorList>
    </citation>
    <scope>NUCLEOTIDE SEQUENCE [LARGE SCALE GENOMIC DNA]</scope>
    <source>
        <strain evidence="13">JCM 17919</strain>
    </source>
</reference>
<keyword evidence="8" id="KW-0414">Isoprene biosynthesis</keyword>
<comment type="similarity">
    <text evidence="2">Belongs to the IPP isomerase type 1 family.</text>
</comment>
<dbReference type="NCBIfam" id="TIGR02150">
    <property type="entry name" value="IPP_isom_1"/>
    <property type="match status" value="1"/>
</dbReference>
<dbReference type="EMBL" id="BAABGY010000002">
    <property type="protein sequence ID" value="GAA4321452.1"/>
    <property type="molecule type" value="Genomic_DNA"/>
</dbReference>
<dbReference type="Proteomes" id="UP001501725">
    <property type="component" value="Unassembled WGS sequence"/>
</dbReference>
<dbReference type="InterPro" id="IPR015797">
    <property type="entry name" value="NUDIX_hydrolase-like_dom_sf"/>
</dbReference>
<dbReference type="RefSeq" id="WP_345253467.1">
    <property type="nucleotide sequence ID" value="NZ_BAABGY010000002.1"/>
</dbReference>
<dbReference type="HAMAP" id="MF_00202">
    <property type="entry name" value="Idi"/>
    <property type="match status" value="1"/>
</dbReference>
<evidence type="ECO:0000313" key="12">
    <source>
        <dbReference type="EMBL" id="GAA4321452.1"/>
    </source>
</evidence>
<dbReference type="NCBIfam" id="NF002995">
    <property type="entry name" value="PRK03759.1"/>
    <property type="match status" value="1"/>
</dbReference>
<evidence type="ECO:0000256" key="1">
    <source>
        <dbReference type="ARBA" id="ARBA00004826"/>
    </source>
</evidence>
<gene>
    <name evidence="12" type="primary">idi</name>
    <name evidence="12" type="ORF">GCM10023184_07250</name>
</gene>
<proteinExistence type="inferred from homology"/>
<dbReference type="CDD" id="cd02885">
    <property type="entry name" value="NUDIX_IPP_Isomerase"/>
    <property type="match status" value="1"/>
</dbReference>
<comment type="caution">
    <text evidence="12">The sequence shown here is derived from an EMBL/GenBank/DDBJ whole genome shotgun (WGS) entry which is preliminary data.</text>
</comment>
<evidence type="ECO:0000256" key="3">
    <source>
        <dbReference type="ARBA" id="ARBA00012057"/>
    </source>
</evidence>
<feature type="domain" description="Nudix hydrolase" evidence="11">
    <location>
        <begin position="31"/>
        <end position="163"/>
    </location>
</feature>
<keyword evidence="4" id="KW-0963">Cytoplasm</keyword>
<evidence type="ECO:0000256" key="4">
    <source>
        <dbReference type="ARBA" id="ARBA00022490"/>
    </source>
</evidence>
<keyword evidence="7" id="KW-0464">Manganese</keyword>
<evidence type="ECO:0000313" key="13">
    <source>
        <dbReference type="Proteomes" id="UP001501725"/>
    </source>
</evidence>
<dbReference type="Gene3D" id="3.90.79.10">
    <property type="entry name" value="Nucleoside Triphosphate Pyrophosphohydrolase"/>
    <property type="match status" value="1"/>
</dbReference>
<accession>A0ABP8GC00</accession>
<keyword evidence="5" id="KW-0479">Metal-binding</keyword>
<dbReference type="PANTHER" id="PTHR10885:SF0">
    <property type="entry name" value="ISOPENTENYL-DIPHOSPHATE DELTA-ISOMERASE"/>
    <property type="match status" value="1"/>
</dbReference>
<sequence>MRKEELHVLLVNGRDEPMGTMEKMAAHEQGLLHRAFSVFLFDAEGRMLLQRRAVTKYHGGGLWSNACCSHPYPDEPVPDAARRRLREELGIEASIEPIFAFTYRAEVENGLTEHEFDHVFAGIYAGPLALNPEEVAECRYVALPELRAEVAAAPGRFTAWFKMVLPRLEEWWQKRSP</sequence>
<keyword evidence="6" id="KW-0460">Magnesium</keyword>
<evidence type="ECO:0000256" key="2">
    <source>
        <dbReference type="ARBA" id="ARBA00007579"/>
    </source>
</evidence>
<evidence type="ECO:0000256" key="10">
    <source>
        <dbReference type="NCBIfam" id="TIGR02150"/>
    </source>
</evidence>
<dbReference type="InterPro" id="IPR056375">
    <property type="entry name" value="Idi_bact"/>
</dbReference>
<evidence type="ECO:0000256" key="6">
    <source>
        <dbReference type="ARBA" id="ARBA00022842"/>
    </source>
</evidence>
<keyword evidence="9" id="KW-0413">Isomerase</keyword>
<dbReference type="PROSITE" id="PS51462">
    <property type="entry name" value="NUDIX"/>
    <property type="match status" value="1"/>
</dbReference>
<evidence type="ECO:0000256" key="7">
    <source>
        <dbReference type="ARBA" id="ARBA00023211"/>
    </source>
</evidence>
<evidence type="ECO:0000256" key="5">
    <source>
        <dbReference type="ARBA" id="ARBA00022723"/>
    </source>
</evidence>
<comment type="pathway">
    <text evidence="1">Isoprenoid biosynthesis; dimethylallyl diphosphate biosynthesis; dimethylallyl diphosphate from isopentenyl diphosphate: step 1/1.</text>
</comment>
<organism evidence="12 13">
    <name type="scientific">Flaviaesturariibacter amylovorans</name>
    <dbReference type="NCBI Taxonomy" id="1084520"/>
    <lineage>
        <taxon>Bacteria</taxon>
        <taxon>Pseudomonadati</taxon>
        <taxon>Bacteroidota</taxon>
        <taxon>Chitinophagia</taxon>
        <taxon>Chitinophagales</taxon>
        <taxon>Chitinophagaceae</taxon>
        <taxon>Flaviaestuariibacter</taxon>
    </lineage>
</organism>
<dbReference type="PANTHER" id="PTHR10885">
    <property type="entry name" value="ISOPENTENYL-DIPHOSPHATE DELTA-ISOMERASE"/>
    <property type="match status" value="1"/>
</dbReference>
<dbReference type="Pfam" id="PF00293">
    <property type="entry name" value="NUDIX"/>
    <property type="match status" value="1"/>
</dbReference>